<feature type="transmembrane region" description="Helical" evidence="13">
    <location>
        <begin position="169"/>
        <end position="191"/>
    </location>
</feature>
<comment type="similarity">
    <text evidence="3">Belongs to the multi antimicrobial extrusion (MATE) (TC 2.A.66.1) family.</text>
</comment>
<evidence type="ECO:0000256" key="13">
    <source>
        <dbReference type="SAM" id="Phobius"/>
    </source>
</evidence>
<evidence type="ECO:0000256" key="12">
    <source>
        <dbReference type="ARBA" id="ARBA00031636"/>
    </source>
</evidence>
<dbReference type="NCBIfam" id="TIGR00797">
    <property type="entry name" value="matE"/>
    <property type="match status" value="1"/>
</dbReference>
<evidence type="ECO:0000256" key="8">
    <source>
        <dbReference type="ARBA" id="ARBA00022692"/>
    </source>
</evidence>
<sequence>MSRIEITSQEFKSEFLSEIRASLELAIPLVIAQILEAGITFLDAVMMGLLGPQALAAGALGAITFSTISIVCGCTLSAVGAIAANAFGAGKIDIVRTATTKGLWLAAVMSLPVMLLIWNFDSILPLLGQDASNVVLAKSYLRAIVWGFPAAIGFWVLKEVSAALNRPQFITVIMAVGLLLNGIGNYVLMFGKFGFPALGLAGIGWASALVFWFNFIATLAWLGFHPKFRDYKLFGALFQFDRTILVDILRAGSSLAVQYGAEIGVFSAIALLMGYFGTTMLAAHEVAVETVHFVQMVPVGISYATMMRVGQMMGQNNPTGASRAVSVGIALITPFIIIVALIFWLFPERIVALFLDINNPNNAESVKMAISFLSVAAIVQMFYSIQVITAGALLGLKDTQKPMLINICSYWGLGFGGGYLVGVKLGWGSIALWWSLALGLIVAAVALMLRFYILISGITSSEDEQSTISPSTLTSKLDI</sequence>
<feature type="transmembrane region" description="Helical" evidence="13">
    <location>
        <begin position="259"/>
        <end position="278"/>
    </location>
</feature>
<protein>
    <recommendedName>
        <fullName evidence="4">Probable multidrug resistance protein NorM</fullName>
    </recommendedName>
    <alternativeName>
        <fullName evidence="12">Multidrug-efflux transporter</fullName>
    </alternativeName>
</protein>
<dbReference type="InterPro" id="IPR050222">
    <property type="entry name" value="MATE_MdtK"/>
</dbReference>
<evidence type="ECO:0000256" key="10">
    <source>
        <dbReference type="ARBA" id="ARBA00023065"/>
    </source>
</evidence>
<organism evidence="14 15">
    <name type="scientific">Hassallia byssoidea VB512170</name>
    <dbReference type="NCBI Taxonomy" id="1304833"/>
    <lineage>
        <taxon>Bacteria</taxon>
        <taxon>Bacillati</taxon>
        <taxon>Cyanobacteriota</taxon>
        <taxon>Cyanophyceae</taxon>
        <taxon>Nostocales</taxon>
        <taxon>Tolypothrichaceae</taxon>
        <taxon>Hassallia</taxon>
    </lineage>
</organism>
<evidence type="ECO:0000256" key="5">
    <source>
        <dbReference type="ARBA" id="ARBA00022448"/>
    </source>
</evidence>
<dbReference type="CDD" id="cd13131">
    <property type="entry name" value="MATE_NorM_like"/>
    <property type="match status" value="1"/>
</dbReference>
<evidence type="ECO:0000256" key="4">
    <source>
        <dbReference type="ARBA" id="ARBA00020268"/>
    </source>
</evidence>
<keyword evidence="11 13" id="KW-0472">Membrane</keyword>
<evidence type="ECO:0000256" key="11">
    <source>
        <dbReference type="ARBA" id="ARBA00023136"/>
    </source>
</evidence>
<dbReference type="GO" id="GO:0006811">
    <property type="term" value="P:monoatomic ion transport"/>
    <property type="evidence" value="ECO:0007669"/>
    <property type="project" value="UniProtKB-KW"/>
</dbReference>
<keyword evidence="5" id="KW-0813">Transport</keyword>
<feature type="transmembrane region" description="Helical" evidence="13">
    <location>
        <begin position="54"/>
        <end position="82"/>
    </location>
</feature>
<evidence type="ECO:0000313" key="15">
    <source>
        <dbReference type="Proteomes" id="UP000031549"/>
    </source>
</evidence>
<dbReference type="PIRSF" id="PIRSF006603">
    <property type="entry name" value="DinF"/>
    <property type="match status" value="1"/>
</dbReference>
<keyword evidence="7" id="KW-1003">Cell membrane</keyword>
<evidence type="ECO:0000256" key="1">
    <source>
        <dbReference type="ARBA" id="ARBA00003408"/>
    </source>
</evidence>
<dbReference type="PANTHER" id="PTHR43298">
    <property type="entry name" value="MULTIDRUG RESISTANCE PROTEIN NORM-RELATED"/>
    <property type="match status" value="1"/>
</dbReference>
<comment type="subcellular location">
    <subcellularLocation>
        <location evidence="2">Cell membrane</location>
        <topology evidence="2">Multi-pass membrane protein</topology>
    </subcellularLocation>
</comment>
<feature type="transmembrane region" description="Helical" evidence="13">
    <location>
        <begin position="321"/>
        <end position="346"/>
    </location>
</feature>
<dbReference type="GO" id="GO:0015297">
    <property type="term" value="F:antiporter activity"/>
    <property type="evidence" value="ECO:0007669"/>
    <property type="project" value="UniProtKB-KW"/>
</dbReference>
<dbReference type="Proteomes" id="UP000031549">
    <property type="component" value="Unassembled WGS sequence"/>
</dbReference>
<dbReference type="RefSeq" id="WP_052325890.1">
    <property type="nucleotide sequence ID" value="NZ_JTCM02000069.1"/>
</dbReference>
<reference evidence="14 15" key="1">
    <citation type="journal article" date="2015" name="Genome Announc.">
        <title>Draft Genome Sequence of Cyanobacterium Hassallia byssoidea Strain VB512170, Isolated from Monuments in India.</title>
        <authorList>
            <person name="Singh D."/>
            <person name="Chandrababunaidu M.M."/>
            <person name="Panda A."/>
            <person name="Sen D."/>
            <person name="Bhattacharyya S."/>
            <person name="Adhikary S.P."/>
            <person name="Tripathy S."/>
        </authorList>
    </citation>
    <scope>NUCLEOTIDE SEQUENCE [LARGE SCALE GENOMIC DNA]</scope>
    <source>
        <strain evidence="14 15">VB512170</strain>
    </source>
</reference>
<feature type="transmembrane region" description="Helical" evidence="13">
    <location>
        <begin position="366"/>
        <end position="396"/>
    </location>
</feature>
<feature type="transmembrane region" description="Helical" evidence="13">
    <location>
        <begin position="103"/>
        <end position="120"/>
    </location>
</feature>
<dbReference type="InterPro" id="IPR002528">
    <property type="entry name" value="MATE_fam"/>
</dbReference>
<comment type="function">
    <text evidence="1">Multidrug efflux pump.</text>
</comment>
<keyword evidence="8 13" id="KW-0812">Transmembrane</keyword>
<name>A0A846HG76_9CYAN</name>
<feature type="transmembrane region" description="Helical" evidence="13">
    <location>
        <begin position="203"/>
        <end position="224"/>
    </location>
</feature>
<evidence type="ECO:0000256" key="7">
    <source>
        <dbReference type="ARBA" id="ARBA00022475"/>
    </source>
</evidence>
<proteinExistence type="inferred from homology"/>
<keyword evidence="10" id="KW-0406">Ion transport</keyword>
<evidence type="ECO:0000256" key="2">
    <source>
        <dbReference type="ARBA" id="ARBA00004651"/>
    </source>
</evidence>
<keyword evidence="6" id="KW-0050">Antiport</keyword>
<feature type="transmembrane region" description="Helical" evidence="13">
    <location>
        <begin position="403"/>
        <end position="421"/>
    </location>
</feature>
<feature type="transmembrane region" description="Helical" evidence="13">
    <location>
        <begin position="433"/>
        <end position="453"/>
    </location>
</feature>
<comment type="caution">
    <text evidence="14">The sequence shown here is derived from an EMBL/GenBank/DDBJ whole genome shotgun (WGS) entry which is preliminary data.</text>
</comment>
<gene>
    <name evidence="14" type="ORF">PI95_023450</name>
</gene>
<dbReference type="PANTHER" id="PTHR43298:SF2">
    <property type="entry name" value="FMN_FAD EXPORTER YEEO-RELATED"/>
    <property type="match status" value="1"/>
</dbReference>
<dbReference type="Pfam" id="PF01554">
    <property type="entry name" value="MatE"/>
    <property type="match status" value="2"/>
</dbReference>
<dbReference type="GO" id="GO:0042910">
    <property type="term" value="F:xenobiotic transmembrane transporter activity"/>
    <property type="evidence" value="ECO:0007669"/>
    <property type="project" value="InterPro"/>
</dbReference>
<dbReference type="InterPro" id="IPR048279">
    <property type="entry name" value="MdtK-like"/>
</dbReference>
<feature type="transmembrane region" description="Helical" evidence="13">
    <location>
        <begin position="140"/>
        <end position="157"/>
    </location>
</feature>
<evidence type="ECO:0000256" key="3">
    <source>
        <dbReference type="ARBA" id="ARBA00010199"/>
    </source>
</evidence>
<evidence type="ECO:0000256" key="6">
    <source>
        <dbReference type="ARBA" id="ARBA00022449"/>
    </source>
</evidence>
<evidence type="ECO:0000256" key="9">
    <source>
        <dbReference type="ARBA" id="ARBA00022989"/>
    </source>
</evidence>
<evidence type="ECO:0000313" key="14">
    <source>
        <dbReference type="EMBL" id="NEU75431.1"/>
    </source>
</evidence>
<feature type="transmembrane region" description="Helical" evidence="13">
    <location>
        <begin position="290"/>
        <end position="309"/>
    </location>
</feature>
<dbReference type="AlphaFoldDB" id="A0A846HG76"/>
<accession>A0A846HG76</accession>
<keyword evidence="15" id="KW-1185">Reference proteome</keyword>
<feature type="transmembrane region" description="Helical" evidence="13">
    <location>
        <begin position="21"/>
        <end position="42"/>
    </location>
</feature>
<dbReference type="EMBL" id="JTCM02000069">
    <property type="protein sequence ID" value="NEU75431.1"/>
    <property type="molecule type" value="Genomic_DNA"/>
</dbReference>
<keyword evidence="9 13" id="KW-1133">Transmembrane helix</keyword>
<dbReference type="GO" id="GO:0005886">
    <property type="term" value="C:plasma membrane"/>
    <property type="evidence" value="ECO:0007669"/>
    <property type="project" value="UniProtKB-SubCell"/>
</dbReference>